<gene>
    <name evidence="2" type="ORF">SMN809_LOCUS84318</name>
</gene>
<dbReference type="EMBL" id="CAJOBI010359389">
    <property type="protein sequence ID" value="CAF5225471.1"/>
    <property type="molecule type" value="Genomic_DNA"/>
</dbReference>
<reference evidence="2" key="1">
    <citation type="submission" date="2021-02" db="EMBL/GenBank/DDBJ databases">
        <authorList>
            <person name="Nowell W R."/>
        </authorList>
    </citation>
    <scope>NUCLEOTIDE SEQUENCE</scope>
</reference>
<dbReference type="InterPro" id="IPR041228">
    <property type="entry name" value="Dynein_C"/>
</dbReference>
<dbReference type="Pfam" id="PF18199">
    <property type="entry name" value="Dynein_C"/>
    <property type="match status" value="1"/>
</dbReference>
<dbReference type="Proteomes" id="UP000676336">
    <property type="component" value="Unassembled WGS sequence"/>
</dbReference>
<feature type="domain" description="Dynein heavy chain C-terminal" evidence="1">
    <location>
        <begin position="12"/>
        <end position="54"/>
    </location>
</feature>
<sequence>MISRSLAPHFSATSPDDGAYINGLYVDGARWNQDTGLLDEQFSKMLYDPIPIIW</sequence>
<dbReference type="AlphaFoldDB" id="A0A8S3K0B9"/>
<dbReference type="Gene3D" id="3.10.490.20">
    <property type="match status" value="1"/>
</dbReference>
<organism evidence="2 3">
    <name type="scientific">Rotaria magnacalcarata</name>
    <dbReference type="NCBI Taxonomy" id="392030"/>
    <lineage>
        <taxon>Eukaryota</taxon>
        <taxon>Metazoa</taxon>
        <taxon>Spiralia</taxon>
        <taxon>Gnathifera</taxon>
        <taxon>Rotifera</taxon>
        <taxon>Eurotatoria</taxon>
        <taxon>Bdelloidea</taxon>
        <taxon>Philodinida</taxon>
        <taxon>Philodinidae</taxon>
        <taxon>Rotaria</taxon>
    </lineage>
</organism>
<evidence type="ECO:0000259" key="1">
    <source>
        <dbReference type="Pfam" id="PF18199"/>
    </source>
</evidence>
<accession>A0A8S3K0B9</accession>
<proteinExistence type="predicted"/>
<dbReference type="InterPro" id="IPR043160">
    <property type="entry name" value="Dynein_C_barrel"/>
</dbReference>
<evidence type="ECO:0000313" key="3">
    <source>
        <dbReference type="Proteomes" id="UP000676336"/>
    </source>
</evidence>
<evidence type="ECO:0000313" key="2">
    <source>
        <dbReference type="EMBL" id="CAF5225471.1"/>
    </source>
</evidence>
<comment type="caution">
    <text evidence="2">The sequence shown here is derived from an EMBL/GenBank/DDBJ whole genome shotgun (WGS) entry which is preliminary data.</text>
</comment>
<protein>
    <recommendedName>
        <fullName evidence="1">Dynein heavy chain C-terminal domain-containing protein</fullName>
    </recommendedName>
</protein>
<name>A0A8S3K0B9_9BILA</name>
<feature type="non-terminal residue" evidence="2">
    <location>
        <position position="1"/>
    </location>
</feature>